<evidence type="ECO:0000256" key="7">
    <source>
        <dbReference type="ARBA" id="ARBA00022840"/>
    </source>
</evidence>
<dbReference type="AlphaFoldDB" id="A0A5C3QJX7"/>
<dbReference type="STRING" id="1884261.A0A5C3QJX7"/>
<evidence type="ECO:0000256" key="9">
    <source>
        <dbReference type="ARBA" id="ARBA00023172"/>
    </source>
</evidence>
<dbReference type="OrthoDB" id="10072614at2759"/>
<keyword evidence="4" id="KW-0158">Chromosome</keyword>
<gene>
    <name evidence="14" type="ORF">BDV98DRAFT_423426</name>
</gene>
<comment type="subcellular location">
    <subcellularLocation>
        <location evidence="2">Chromosome</location>
    </subcellularLocation>
    <subcellularLocation>
        <location evidence="1">Nucleus</location>
    </subcellularLocation>
</comment>
<evidence type="ECO:0000256" key="2">
    <source>
        <dbReference type="ARBA" id="ARBA00004286"/>
    </source>
</evidence>
<dbReference type="InterPro" id="IPR027417">
    <property type="entry name" value="P-loop_NTPase"/>
</dbReference>
<keyword evidence="5" id="KW-0547">Nucleotide-binding</keyword>
<dbReference type="PANTHER" id="PTHR19306">
    <property type="entry name" value="STRUCTURAL MAINTENANCE OF CHROMOSOMES 5,6 SMC5, SMC6"/>
    <property type="match status" value="1"/>
</dbReference>
<evidence type="ECO:0000256" key="6">
    <source>
        <dbReference type="ARBA" id="ARBA00022763"/>
    </source>
</evidence>
<dbReference type="Gene3D" id="3.40.50.300">
    <property type="entry name" value="P-loop containing nucleotide triphosphate hydrolases"/>
    <property type="match status" value="1"/>
</dbReference>
<comment type="similarity">
    <text evidence="3">Belongs to the SMC family. SMC6 subfamily.</text>
</comment>
<evidence type="ECO:0000313" key="15">
    <source>
        <dbReference type="Proteomes" id="UP000305067"/>
    </source>
</evidence>
<evidence type="ECO:0000256" key="5">
    <source>
        <dbReference type="ARBA" id="ARBA00022741"/>
    </source>
</evidence>
<evidence type="ECO:0000256" key="10">
    <source>
        <dbReference type="ARBA" id="ARBA00023204"/>
    </source>
</evidence>
<name>A0A5C3QJX7_9AGAR</name>
<evidence type="ECO:0000256" key="13">
    <source>
        <dbReference type="SAM" id="MobiDB-lite"/>
    </source>
</evidence>
<keyword evidence="8 12" id="KW-0175">Coiled coil</keyword>
<sequence>MAQLKTDLRSINTEKKATDETIKRFDELIATEHRRIAAANSEQRQEQTRRLEAAKASFEESEQRAKRLNNEADEQQDAARRVEAEGRAQEQSLRAAQDRIQNYQGMINQAQNQQRDAYAAYGTDIRGVRSRLESMRWHGTVPLGPLGLHVNLKAQEYASVIRSQLAHSLLSFAITDSRDRPQLKQVLDQFGNQGASIVIYEPDLFDYSNGEPPEQNLTVLRALEFTNEYVKRILINQNSIERLLLAKSRREVESQLKSIGGGSGWSADMMRVAVYAEGGGSSTGLTELHSRSPASGLFRGSNVADQISQYQQQLHEANEAHQAVQSVSNDLKMRYRTARQEADKLKRQAQQAWDQHRRARLERDQMIEQINNDLPADLAAYEREKQEAEDAKRSFMTQFKALQQKLGDLTEELKPIMEQSNAVNGRISDFQDLKGAAVRKVESALTKRVKAQQDKDFYAKKLPFENEQLGEMKAAYAVTEQELTSWTASAQSFAPEEVLNPQSVEKIKSAIEHTEAALKNREKKQGQSVEELTIELNKRQTELETVQRDLSAMQELNKQLRSSLFTRVTRWHDFRRHIALRCKIIFGYNLSHRGYYGKVLFKHESQELEIKVQTDDMVGTQTRDKDPRSLSGGEKSFSTICLLLSLWESIGCPLRCLDEFDVFMDAVNRRISMRMMIDSASSSDKKQYILITPQDMAGITFGSQVEVHRMKDPVRGVAGGQSTLPFTAA</sequence>
<dbReference type="GO" id="GO:0005634">
    <property type="term" value="C:nucleus"/>
    <property type="evidence" value="ECO:0007669"/>
    <property type="project" value="UniProtKB-SubCell"/>
</dbReference>
<feature type="compositionally biased region" description="Basic and acidic residues" evidence="13">
    <location>
        <begin position="43"/>
        <end position="70"/>
    </location>
</feature>
<organism evidence="14 15">
    <name type="scientific">Pterulicium gracile</name>
    <dbReference type="NCBI Taxonomy" id="1884261"/>
    <lineage>
        <taxon>Eukaryota</taxon>
        <taxon>Fungi</taxon>
        <taxon>Dikarya</taxon>
        <taxon>Basidiomycota</taxon>
        <taxon>Agaricomycotina</taxon>
        <taxon>Agaricomycetes</taxon>
        <taxon>Agaricomycetidae</taxon>
        <taxon>Agaricales</taxon>
        <taxon>Pleurotineae</taxon>
        <taxon>Pterulaceae</taxon>
        <taxon>Pterulicium</taxon>
    </lineage>
</organism>
<evidence type="ECO:0000256" key="3">
    <source>
        <dbReference type="ARBA" id="ARBA00006793"/>
    </source>
</evidence>
<protein>
    <recommendedName>
        <fullName evidence="16">P-loop containing nucleoside triphosphate hydrolase protein</fullName>
    </recommendedName>
</protein>
<keyword evidence="10" id="KW-0234">DNA repair</keyword>
<evidence type="ECO:0008006" key="16">
    <source>
        <dbReference type="Google" id="ProtNLM"/>
    </source>
</evidence>
<dbReference type="GO" id="GO:0005524">
    <property type="term" value="F:ATP binding"/>
    <property type="evidence" value="ECO:0007669"/>
    <property type="project" value="UniProtKB-KW"/>
</dbReference>
<dbReference type="GO" id="GO:0000724">
    <property type="term" value="P:double-strand break repair via homologous recombination"/>
    <property type="evidence" value="ECO:0007669"/>
    <property type="project" value="TreeGrafter"/>
</dbReference>
<evidence type="ECO:0000256" key="1">
    <source>
        <dbReference type="ARBA" id="ARBA00004123"/>
    </source>
</evidence>
<evidence type="ECO:0000256" key="4">
    <source>
        <dbReference type="ARBA" id="ARBA00022454"/>
    </source>
</evidence>
<dbReference type="GO" id="GO:0003684">
    <property type="term" value="F:damaged DNA binding"/>
    <property type="evidence" value="ECO:0007669"/>
    <property type="project" value="TreeGrafter"/>
</dbReference>
<feature type="coiled-coil region" evidence="12">
    <location>
        <begin position="307"/>
        <end position="405"/>
    </location>
</feature>
<evidence type="ECO:0000313" key="14">
    <source>
        <dbReference type="EMBL" id="TFL02325.1"/>
    </source>
</evidence>
<keyword evidence="9" id="KW-0233">DNA recombination</keyword>
<dbReference type="Proteomes" id="UP000305067">
    <property type="component" value="Unassembled WGS sequence"/>
</dbReference>
<reference evidence="14 15" key="1">
    <citation type="journal article" date="2019" name="Nat. Ecol. Evol.">
        <title>Megaphylogeny resolves global patterns of mushroom evolution.</title>
        <authorList>
            <person name="Varga T."/>
            <person name="Krizsan K."/>
            <person name="Foldi C."/>
            <person name="Dima B."/>
            <person name="Sanchez-Garcia M."/>
            <person name="Sanchez-Ramirez S."/>
            <person name="Szollosi G.J."/>
            <person name="Szarkandi J.G."/>
            <person name="Papp V."/>
            <person name="Albert L."/>
            <person name="Andreopoulos W."/>
            <person name="Angelini C."/>
            <person name="Antonin V."/>
            <person name="Barry K.W."/>
            <person name="Bougher N.L."/>
            <person name="Buchanan P."/>
            <person name="Buyck B."/>
            <person name="Bense V."/>
            <person name="Catcheside P."/>
            <person name="Chovatia M."/>
            <person name="Cooper J."/>
            <person name="Damon W."/>
            <person name="Desjardin D."/>
            <person name="Finy P."/>
            <person name="Geml J."/>
            <person name="Haridas S."/>
            <person name="Hughes K."/>
            <person name="Justo A."/>
            <person name="Karasinski D."/>
            <person name="Kautmanova I."/>
            <person name="Kiss B."/>
            <person name="Kocsube S."/>
            <person name="Kotiranta H."/>
            <person name="LaButti K.M."/>
            <person name="Lechner B.E."/>
            <person name="Liimatainen K."/>
            <person name="Lipzen A."/>
            <person name="Lukacs Z."/>
            <person name="Mihaltcheva S."/>
            <person name="Morgado L.N."/>
            <person name="Niskanen T."/>
            <person name="Noordeloos M.E."/>
            <person name="Ohm R.A."/>
            <person name="Ortiz-Santana B."/>
            <person name="Ovrebo C."/>
            <person name="Racz N."/>
            <person name="Riley R."/>
            <person name="Savchenko A."/>
            <person name="Shiryaev A."/>
            <person name="Soop K."/>
            <person name="Spirin V."/>
            <person name="Szebenyi C."/>
            <person name="Tomsovsky M."/>
            <person name="Tulloss R.E."/>
            <person name="Uehling J."/>
            <person name="Grigoriev I.V."/>
            <person name="Vagvolgyi C."/>
            <person name="Papp T."/>
            <person name="Martin F.M."/>
            <person name="Miettinen O."/>
            <person name="Hibbett D.S."/>
            <person name="Nagy L.G."/>
        </authorList>
    </citation>
    <scope>NUCLEOTIDE SEQUENCE [LARGE SCALE GENOMIC DNA]</scope>
    <source>
        <strain evidence="14 15">CBS 309.79</strain>
    </source>
</reference>
<feature type="coiled-coil region" evidence="12">
    <location>
        <begin position="504"/>
        <end position="563"/>
    </location>
</feature>
<keyword evidence="7" id="KW-0067">ATP-binding</keyword>
<dbReference type="SUPFAM" id="SSF52540">
    <property type="entry name" value="P-loop containing nucleoside triphosphate hydrolases"/>
    <property type="match status" value="1"/>
</dbReference>
<dbReference type="GO" id="GO:0030915">
    <property type="term" value="C:Smc5-Smc6 complex"/>
    <property type="evidence" value="ECO:0007669"/>
    <property type="project" value="TreeGrafter"/>
</dbReference>
<dbReference type="GO" id="GO:0035861">
    <property type="term" value="C:site of double-strand break"/>
    <property type="evidence" value="ECO:0007669"/>
    <property type="project" value="TreeGrafter"/>
</dbReference>
<evidence type="ECO:0000256" key="12">
    <source>
        <dbReference type="SAM" id="Coils"/>
    </source>
</evidence>
<evidence type="ECO:0000256" key="8">
    <source>
        <dbReference type="ARBA" id="ARBA00023054"/>
    </source>
</evidence>
<dbReference type="GO" id="GO:0003697">
    <property type="term" value="F:single-stranded DNA binding"/>
    <property type="evidence" value="ECO:0007669"/>
    <property type="project" value="TreeGrafter"/>
</dbReference>
<dbReference type="EMBL" id="ML178822">
    <property type="protein sequence ID" value="TFL02325.1"/>
    <property type="molecule type" value="Genomic_DNA"/>
</dbReference>
<evidence type="ECO:0000256" key="11">
    <source>
        <dbReference type="ARBA" id="ARBA00023242"/>
    </source>
</evidence>
<proteinExistence type="inferred from homology"/>
<keyword evidence="15" id="KW-1185">Reference proteome</keyword>
<feature type="compositionally biased region" description="Basic and acidic residues" evidence="13">
    <location>
        <begin position="77"/>
        <end position="88"/>
    </location>
</feature>
<feature type="region of interest" description="Disordered" evidence="13">
    <location>
        <begin position="36"/>
        <end position="90"/>
    </location>
</feature>
<keyword evidence="11" id="KW-0539">Nucleus</keyword>
<accession>A0A5C3QJX7</accession>
<keyword evidence="6" id="KW-0227">DNA damage</keyword>
<dbReference type="PANTHER" id="PTHR19306:SF6">
    <property type="entry name" value="STRUCTURAL MAINTENANCE OF CHROMOSOMES PROTEIN 6"/>
    <property type="match status" value="1"/>
</dbReference>